<evidence type="ECO:0000256" key="2">
    <source>
        <dbReference type="SAM" id="SignalP"/>
    </source>
</evidence>
<reference evidence="3 4" key="1">
    <citation type="journal article" date="2022" name="IScience">
        <title>An ultrasensitive nanofiber-based assay for enzymatic hydrolysis and deep-sea microbial degradation of cellulose.</title>
        <authorList>
            <person name="Tsudome M."/>
            <person name="Tachioka M."/>
            <person name="Miyazaki M."/>
            <person name="Uchimura K."/>
            <person name="Tsuda M."/>
            <person name="Takaki Y."/>
            <person name="Deguchi S."/>
        </authorList>
    </citation>
    <scope>NUCLEOTIDE SEQUENCE [LARGE SCALE GENOMIC DNA]</scope>
    <source>
        <strain evidence="3 4">GE09</strain>
    </source>
</reference>
<dbReference type="Proteomes" id="UP001320119">
    <property type="component" value="Chromosome"/>
</dbReference>
<dbReference type="RefSeq" id="WP_236986160.1">
    <property type="nucleotide sequence ID" value="NZ_AP023086.1"/>
</dbReference>
<gene>
    <name evidence="3" type="ORF">MARGE09_P0870</name>
</gene>
<dbReference type="Gene3D" id="3.20.20.80">
    <property type="entry name" value="Glycosidases"/>
    <property type="match status" value="1"/>
</dbReference>
<feature type="chain" id="PRO_5043051723" evidence="2">
    <location>
        <begin position="27"/>
        <end position="436"/>
    </location>
</feature>
<organism evidence="3 4">
    <name type="scientific">Marinagarivorans cellulosilyticus</name>
    <dbReference type="NCBI Taxonomy" id="2721545"/>
    <lineage>
        <taxon>Bacteria</taxon>
        <taxon>Pseudomonadati</taxon>
        <taxon>Pseudomonadota</taxon>
        <taxon>Gammaproteobacteria</taxon>
        <taxon>Cellvibrionales</taxon>
        <taxon>Cellvibrionaceae</taxon>
        <taxon>Marinagarivorans</taxon>
    </lineage>
</organism>
<keyword evidence="2" id="KW-0732">Signal</keyword>
<evidence type="ECO:0000313" key="4">
    <source>
        <dbReference type="Proteomes" id="UP001320119"/>
    </source>
</evidence>
<feature type="compositionally biased region" description="Polar residues" evidence="1">
    <location>
        <begin position="33"/>
        <end position="48"/>
    </location>
</feature>
<dbReference type="KEGG" id="marq:MARGE09_P0870"/>
<protein>
    <submittedName>
        <fullName evidence="3">Uncharacterized protein</fullName>
    </submittedName>
</protein>
<dbReference type="PANTHER" id="PTHR37398:SF3">
    <property type="entry name" value="GLYCOSIDE HYDROLASE FAMILY 5 DOMAIN-CONTAINING PROTEIN"/>
    <property type="match status" value="1"/>
</dbReference>
<feature type="signal peptide" evidence="2">
    <location>
        <begin position="1"/>
        <end position="26"/>
    </location>
</feature>
<proteinExistence type="predicted"/>
<accession>A0AAN1WFJ4</accession>
<dbReference type="PANTHER" id="PTHR37398">
    <property type="entry name" value="ENDO-BETA-1,4-MANNANASE"/>
    <property type="match status" value="1"/>
</dbReference>
<sequence length="436" mass="48791">MRSRTHRGAAKKIRHFLYLMFAMALAGCGPSNPAETTDNPAKKSSTQMPAAANCQKRPAPSPVRTLSYITREDKQVYLRGFNIAWFQFAQDFDGDLDEKQLRKVLRDTQDAGANSLRWWLHVDGSSTPQWGMVHNQRLVTGPGGNTIENFRRALDIAAEYKVYIVPSLWSFDMLRDNAFRRPPNRDNYRLLTEDVVLKSYLNNALIPLVQALNNHPQLFAWELFNEPEIMAESWFPSSKDFYGGPTPSLNQLQRVQGLMAAAIHETAHAMGQTALVTTGSKSLGKYNSDVAGGKNLYRDDRLINAADGNCAATLDFYAPHYYNNEGRQGKWSPFHHPASHWGLDKPIVIGEFHVDRPLDALNNRIEATQLCRRLVGNGYAGGWSWQWNKYHEAAIACEKAIPANNIIPTGNVVPTGNISPTGKVIPKSKATLNKTQ</sequence>
<evidence type="ECO:0000256" key="1">
    <source>
        <dbReference type="SAM" id="MobiDB-lite"/>
    </source>
</evidence>
<dbReference type="PROSITE" id="PS51257">
    <property type="entry name" value="PROKAR_LIPOPROTEIN"/>
    <property type="match status" value="1"/>
</dbReference>
<feature type="region of interest" description="Disordered" evidence="1">
    <location>
        <begin position="32"/>
        <end position="59"/>
    </location>
</feature>
<dbReference type="AlphaFoldDB" id="A0AAN1WFJ4"/>
<name>A0AAN1WFJ4_9GAMM</name>
<dbReference type="SUPFAM" id="SSF51445">
    <property type="entry name" value="(Trans)glycosidases"/>
    <property type="match status" value="1"/>
</dbReference>
<dbReference type="InterPro" id="IPR017853">
    <property type="entry name" value="GH"/>
</dbReference>
<evidence type="ECO:0000313" key="3">
    <source>
        <dbReference type="EMBL" id="BCD96670.1"/>
    </source>
</evidence>
<dbReference type="EMBL" id="AP023086">
    <property type="protein sequence ID" value="BCD96670.1"/>
    <property type="molecule type" value="Genomic_DNA"/>
</dbReference>
<keyword evidence="4" id="KW-1185">Reference proteome</keyword>